<dbReference type="Pfam" id="PF01494">
    <property type="entry name" value="FAD_binding_3"/>
    <property type="match status" value="1"/>
</dbReference>
<comment type="cofactor">
    <cofactor evidence="1">
        <name>FAD</name>
        <dbReference type="ChEBI" id="CHEBI:57692"/>
    </cofactor>
</comment>
<dbReference type="PRINTS" id="PR00420">
    <property type="entry name" value="RNGMNOXGNASE"/>
</dbReference>
<evidence type="ECO:0000259" key="8">
    <source>
        <dbReference type="Pfam" id="PF01494"/>
    </source>
</evidence>
<feature type="domain" description="FAD-binding" evidence="8">
    <location>
        <begin position="5"/>
        <end position="317"/>
    </location>
</feature>
<dbReference type="InterPro" id="IPR010971">
    <property type="entry name" value="UbiH/COQ6"/>
</dbReference>
<organism evidence="9 10">
    <name type="scientific">Algimonas arctica</name>
    <dbReference type="NCBI Taxonomy" id="1479486"/>
    <lineage>
        <taxon>Bacteria</taxon>
        <taxon>Pseudomonadati</taxon>
        <taxon>Pseudomonadota</taxon>
        <taxon>Alphaproteobacteria</taxon>
        <taxon>Maricaulales</taxon>
        <taxon>Robiginitomaculaceae</taxon>
        <taxon>Algimonas</taxon>
    </lineage>
</organism>
<dbReference type="InterPro" id="IPR051205">
    <property type="entry name" value="UbiH/COQ6_monooxygenase"/>
</dbReference>
<dbReference type="SUPFAM" id="SSF51905">
    <property type="entry name" value="FAD/NAD(P)-binding domain"/>
    <property type="match status" value="1"/>
</dbReference>
<dbReference type="EMBL" id="BMZH01000013">
    <property type="protein sequence ID" value="GHB01847.1"/>
    <property type="molecule type" value="Genomic_DNA"/>
</dbReference>
<dbReference type="InterPro" id="IPR018168">
    <property type="entry name" value="Ubi_Hdrlase_CS"/>
</dbReference>
<keyword evidence="6" id="KW-0560">Oxidoreductase</keyword>
<evidence type="ECO:0000256" key="3">
    <source>
        <dbReference type="ARBA" id="ARBA00005349"/>
    </source>
</evidence>
<evidence type="ECO:0000256" key="6">
    <source>
        <dbReference type="ARBA" id="ARBA00023002"/>
    </source>
</evidence>
<comment type="caution">
    <text evidence="9">The sequence shown here is derived from an EMBL/GenBank/DDBJ whole genome shotgun (WGS) entry which is preliminary data.</text>
</comment>
<evidence type="ECO:0000313" key="10">
    <source>
        <dbReference type="Proteomes" id="UP000634004"/>
    </source>
</evidence>
<dbReference type="PROSITE" id="PS01304">
    <property type="entry name" value="UBIH"/>
    <property type="match status" value="1"/>
</dbReference>
<accession>A0A8J3G3F3</accession>
<reference evidence="9" key="2">
    <citation type="submission" date="2020-09" db="EMBL/GenBank/DDBJ databases">
        <authorList>
            <person name="Sun Q."/>
            <person name="Kim S."/>
        </authorList>
    </citation>
    <scope>NUCLEOTIDE SEQUENCE</scope>
    <source>
        <strain evidence="9">KCTC 32513</strain>
    </source>
</reference>
<reference evidence="9" key="1">
    <citation type="journal article" date="2014" name="Int. J. Syst. Evol. Microbiol.">
        <title>Complete genome sequence of Corynebacterium casei LMG S-19264T (=DSM 44701T), isolated from a smear-ripened cheese.</title>
        <authorList>
            <consortium name="US DOE Joint Genome Institute (JGI-PGF)"/>
            <person name="Walter F."/>
            <person name="Albersmeier A."/>
            <person name="Kalinowski J."/>
            <person name="Ruckert C."/>
        </authorList>
    </citation>
    <scope>NUCLEOTIDE SEQUENCE</scope>
    <source>
        <strain evidence="9">KCTC 32513</strain>
    </source>
</reference>
<dbReference type="PANTHER" id="PTHR43876:SF7">
    <property type="entry name" value="UBIQUINONE BIOSYNTHESIS MONOOXYGENASE COQ6, MITOCHONDRIAL"/>
    <property type="match status" value="1"/>
</dbReference>
<dbReference type="Proteomes" id="UP000634004">
    <property type="component" value="Unassembled WGS sequence"/>
</dbReference>
<evidence type="ECO:0000313" key="9">
    <source>
        <dbReference type="EMBL" id="GHB01847.1"/>
    </source>
</evidence>
<keyword evidence="7" id="KW-0503">Monooxygenase</keyword>
<dbReference type="InterPro" id="IPR002938">
    <property type="entry name" value="FAD-bd"/>
</dbReference>
<dbReference type="GO" id="GO:0004497">
    <property type="term" value="F:monooxygenase activity"/>
    <property type="evidence" value="ECO:0007669"/>
    <property type="project" value="UniProtKB-KW"/>
</dbReference>
<gene>
    <name evidence="9" type="ORF">GCM10009069_25780</name>
</gene>
<dbReference type="NCBIfam" id="TIGR01988">
    <property type="entry name" value="Ubi-OHases"/>
    <property type="match status" value="1"/>
</dbReference>
<dbReference type="RefSeq" id="WP_189499110.1">
    <property type="nucleotide sequence ID" value="NZ_BMZH01000013.1"/>
</dbReference>
<name>A0A8J3G3F3_9PROT</name>
<dbReference type="GO" id="GO:0071949">
    <property type="term" value="F:FAD binding"/>
    <property type="evidence" value="ECO:0007669"/>
    <property type="project" value="InterPro"/>
</dbReference>
<evidence type="ECO:0000256" key="4">
    <source>
        <dbReference type="ARBA" id="ARBA00022630"/>
    </source>
</evidence>
<comment type="pathway">
    <text evidence="2">Cofactor biosynthesis; ubiquinone biosynthesis.</text>
</comment>
<dbReference type="UniPathway" id="UPA00232"/>
<keyword evidence="5" id="KW-0274">FAD</keyword>
<evidence type="ECO:0000256" key="2">
    <source>
        <dbReference type="ARBA" id="ARBA00004749"/>
    </source>
</evidence>
<dbReference type="Gene3D" id="3.50.50.60">
    <property type="entry name" value="FAD/NAD(P)-binding domain"/>
    <property type="match status" value="2"/>
</dbReference>
<comment type="similarity">
    <text evidence="3">Belongs to the UbiH/COQ6 family.</text>
</comment>
<keyword evidence="10" id="KW-1185">Reference proteome</keyword>
<dbReference type="PANTHER" id="PTHR43876">
    <property type="entry name" value="UBIQUINONE BIOSYNTHESIS MONOOXYGENASE COQ6, MITOCHONDRIAL"/>
    <property type="match status" value="1"/>
</dbReference>
<protein>
    <submittedName>
        <fullName evidence="9">2-octaprenyl-6-methoxyphenyl hydroxylase</fullName>
    </submittedName>
</protein>
<evidence type="ECO:0000256" key="1">
    <source>
        <dbReference type="ARBA" id="ARBA00001974"/>
    </source>
</evidence>
<evidence type="ECO:0000256" key="7">
    <source>
        <dbReference type="ARBA" id="ARBA00023033"/>
    </source>
</evidence>
<sequence>MSEHTQIAVIGAGLSGLLAALTLSDKTQGPGCEVTLIDAGQINSTSKDGRVTALTPSAMRMLARLGIDGIDATPMTGMRVGEGSADTPWQFELPDTGDEPLAYNVENEALRAALLKRLKNSAVVLRDEVRVDGLDQDSLATLSLSDGTQLTAALVVAADGRNSAVRRMAGLSVTTHDFKQQALVTTIIHAEPHDGMALQRFQSVGAVASLPLATTSVGHRSQIVWSDRTEAVKAARLLSEDALIALIDDRLWQALGVTGLDAPVQSYPLIAQRCEALSKGRVALVGDAARVIHPLAGQGLNLGIRDIAALAQTIGDAVATGQDIGTAGLIGYERWRQTDEASLGTMTTAFSAAPSRGPLSVLGHARRIAFAMVDDLPSLHGLIRREAAGETGERPILLK</sequence>
<dbReference type="AlphaFoldDB" id="A0A8J3G3F3"/>
<proteinExistence type="inferred from homology"/>
<keyword evidence="4" id="KW-0285">Flavoprotein</keyword>
<dbReference type="InterPro" id="IPR036188">
    <property type="entry name" value="FAD/NAD-bd_sf"/>
</dbReference>
<evidence type="ECO:0000256" key="5">
    <source>
        <dbReference type="ARBA" id="ARBA00022827"/>
    </source>
</evidence>
<dbReference type="GO" id="GO:0016705">
    <property type="term" value="F:oxidoreductase activity, acting on paired donors, with incorporation or reduction of molecular oxygen"/>
    <property type="evidence" value="ECO:0007669"/>
    <property type="project" value="InterPro"/>
</dbReference>
<dbReference type="GO" id="GO:0006744">
    <property type="term" value="P:ubiquinone biosynthetic process"/>
    <property type="evidence" value="ECO:0007669"/>
    <property type="project" value="UniProtKB-UniPathway"/>
</dbReference>